<dbReference type="PANTHER" id="PTHR33154">
    <property type="entry name" value="TRANSCRIPTIONAL REGULATOR, ARSR FAMILY"/>
    <property type="match status" value="1"/>
</dbReference>
<accession>A0A2A5S4A2</accession>
<protein>
    <submittedName>
        <fullName evidence="5">Transcriptional regulator</fullName>
    </submittedName>
</protein>
<dbReference type="InterPro" id="IPR001845">
    <property type="entry name" value="HTH_ArsR_DNA-bd_dom"/>
</dbReference>
<evidence type="ECO:0000313" key="6">
    <source>
        <dbReference type="Proteomes" id="UP000242246"/>
    </source>
</evidence>
<keyword evidence="1" id="KW-0805">Transcription regulation</keyword>
<comment type="caution">
    <text evidence="5">The sequence shown here is derived from an EMBL/GenBank/DDBJ whole genome shotgun (WGS) entry which is preliminary data.</text>
</comment>
<organism evidence="5 6">
    <name type="scientific">Pseudolactococcus plantarum</name>
    <dbReference type="NCBI Taxonomy" id="1365"/>
    <lineage>
        <taxon>Bacteria</taxon>
        <taxon>Bacillati</taxon>
        <taxon>Bacillota</taxon>
        <taxon>Bacilli</taxon>
        <taxon>Lactobacillales</taxon>
        <taxon>Streptococcaceae</taxon>
        <taxon>Pseudolactococcus</taxon>
    </lineage>
</organism>
<dbReference type="AlphaFoldDB" id="A0A2A5S4A2"/>
<keyword evidence="3" id="KW-0804">Transcription</keyword>
<dbReference type="InterPro" id="IPR036390">
    <property type="entry name" value="WH_DNA-bd_sf"/>
</dbReference>
<dbReference type="GO" id="GO:0003700">
    <property type="term" value="F:DNA-binding transcription factor activity"/>
    <property type="evidence" value="ECO:0007669"/>
    <property type="project" value="InterPro"/>
</dbReference>
<dbReference type="CDD" id="cd00090">
    <property type="entry name" value="HTH_ARSR"/>
    <property type="match status" value="1"/>
</dbReference>
<dbReference type="PRINTS" id="PR00778">
    <property type="entry name" value="HTHARSR"/>
</dbReference>
<dbReference type="InterPro" id="IPR011991">
    <property type="entry name" value="ArsR-like_HTH"/>
</dbReference>
<dbReference type="Pfam" id="PF12840">
    <property type="entry name" value="HTH_20"/>
    <property type="match status" value="1"/>
</dbReference>
<keyword evidence="6" id="KW-1185">Reference proteome</keyword>
<evidence type="ECO:0000256" key="1">
    <source>
        <dbReference type="ARBA" id="ARBA00023015"/>
    </source>
</evidence>
<sequence length="321" mass="37308">MKWIVDTQQKMTKALYQELRYFQLFYELGTPTAFLPSREYVITTLDNELLLLEKTLHTMSGKEVAKILTQVSENRESHFIPELAKGIEWGEFQLVDSENIISDILQDAPSVYKRFMQFLTLYKQTIFNPYWEEKHIDRVLLSEIEAASQAMHNFGFSTFINQLQIERIKFQDNQLVILKPFEEQIRFTNADALLFAPSYFTYPHLFAEKFAKGLFITYDCLNRQHKKIDTAQLSKIFFALSDPVRIDIVSYLYEEKNTTQALAQILSYTPSNISKQLKLLKIAGLVVGEKQGKFVFYTPTPLLAKVLPSFKDMVSTEARDS</sequence>
<dbReference type="SMART" id="SM00418">
    <property type="entry name" value="HTH_ARSR"/>
    <property type="match status" value="1"/>
</dbReference>
<reference evidence="5 6" key="1">
    <citation type="submission" date="2014-12" db="EMBL/GenBank/DDBJ databases">
        <title>Draft genome sequences of 10 type strains of Lactococcus.</title>
        <authorList>
            <person name="Sun Z."/>
            <person name="Zhong Z."/>
            <person name="Liu W."/>
            <person name="Zhang W."/>
            <person name="Zhang H."/>
        </authorList>
    </citation>
    <scope>NUCLEOTIDE SEQUENCE [LARGE SCALE GENOMIC DNA]</scope>
    <source>
        <strain evidence="5 6">DSM 20686</strain>
    </source>
</reference>
<evidence type="ECO:0000259" key="4">
    <source>
        <dbReference type="PROSITE" id="PS50987"/>
    </source>
</evidence>
<dbReference type="PANTHER" id="PTHR33154:SF33">
    <property type="entry name" value="TRANSCRIPTIONAL REPRESSOR SDPR"/>
    <property type="match status" value="1"/>
</dbReference>
<evidence type="ECO:0000256" key="3">
    <source>
        <dbReference type="ARBA" id="ARBA00023163"/>
    </source>
</evidence>
<dbReference type="Proteomes" id="UP000242246">
    <property type="component" value="Unassembled WGS sequence"/>
</dbReference>
<evidence type="ECO:0000313" key="5">
    <source>
        <dbReference type="EMBL" id="PCS08280.1"/>
    </source>
</evidence>
<name>A0A2A5S4A2_9LACT</name>
<feature type="domain" description="HTH arsR-type" evidence="4">
    <location>
        <begin position="225"/>
        <end position="319"/>
    </location>
</feature>
<dbReference type="Gene3D" id="1.10.10.10">
    <property type="entry name" value="Winged helix-like DNA-binding domain superfamily/Winged helix DNA-binding domain"/>
    <property type="match status" value="1"/>
</dbReference>
<dbReference type="InterPro" id="IPR036388">
    <property type="entry name" value="WH-like_DNA-bd_sf"/>
</dbReference>
<keyword evidence="2" id="KW-0238">DNA-binding</keyword>
<evidence type="ECO:0000256" key="2">
    <source>
        <dbReference type="ARBA" id="ARBA00023125"/>
    </source>
</evidence>
<dbReference type="NCBIfam" id="NF033788">
    <property type="entry name" value="HTH_metalloreg"/>
    <property type="match status" value="1"/>
</dbReference>
<dbReference type="InterPro" id="IPR051081">
    <property type="entry name" value="HTH_MetalResp_TranReg"/>
</dbReference>
<dbReference type="GO" id="GO:0003677">
    <property type="term" value="F:DNA binding"/>
    <property type="evidence" value="ECO:0007669"/>
    <property type="project" value="UniProtKB-KW"/>
</dbReference>
<dbReference type="PROSITE" id="PS50987">
    <property type="entry name" value="HTH_ARSR_2"/>
    <property type="match status" value="1"/>
</dbReference>
<dbReference type="EMBL" id="JXJX01000001">
    <property type="protein sequence ID" value="PCS08280.1"/>
    <property type="molecule type" value="Genomic_DNA"/>
</dbReference>
<dbReference type="SUPFAM" id="SSF46785">
    <property type="entry name" value="Winged helix' DNA-binding domain"/>
    <property type="match status" value="1"/>
</dbReference>
<dbReference type="STRING" id="1348632.GCA_001591745_00120"/>
<gene>
    <name evidence="5" type="ORF">RU87_GL000103</name>
</gene>
<proteinExistence type="predicted"/>